<feature type="domain" description="DDH" evidence="2">
    <location>
        <begin position="26"/>
        <end position="153"/>
    </location>
</feature>
<accession>A0A7C3J5G9</accession>
<sequence>MLEVNDRDFIDRDFKEAFLIIKNSKNILVWGDEDADGITSTLIILRTLNTLGKNAKYFIPSRINDGIGLVEKKVDLFLKKDIDTFITVDCASVNYELIKKIKLSKKNIIVTDHHIPYKKKVEKVPYINPYFLSSKKFKNLSGSGVSLIFSLYLLKKFKIVKDYSQSFFYDPFNISLAAVGTQCDKVKVDRTNEEILKYYNGIFYHIPYLKELDFNENTLCGVFANSKTVSFKNPLVEYIFKENYKKSFYIFLKGVKRKIENYRKKIEKYLKEIEKDSFEKEKFILIFRKDIDYKYIGVLSSILSKKYNKPVCLIGKKGKNFGGECRFESEKFNWLDTLKLFQNYFVGFGGHKKAAGFEITSEKIYEFVTQFNNRFNSSK</sequence>
<dbReference type="InterPro" id="IPR003156">
    <property type="entry name" value="DHHA1_dom"/>
</dbReference>
<dbReference type="InterPro" id="IPR001667">
    <property type="entry name" value="DDH_dom"/>
</dbReference>
<proteinExistence type="predicted"/>
<dbReference type="SUPFAM" id="SSF64182">
    <property type="entry name" value="DHH phosphoesterases"/>
    <property type="match status" value="1"/>
</dbReference>
<dbReference type="InterPro" id="IPR051673">
    <property type="entry name" value="SSDNA_exonuclease_RecJ"/>
</dbReference>
<dbReference type="Gene3D" id="3.90.1640.30">
    <property type="match status" value="1"/>
</dbReference>
<feature type="coiled-coil region" evidence="1">
    <location>
        <begin position="252"/>
        <end position="279"/>
    </location>
</feature>
<dbReference type="GO" id="GO:0004527">
    <property type="term" value="F:exonuclease activity"/>
    <property type="evidence" value="ECO:0007669"/>
    <property type="project" value="UniProtKB-KW"/>
</dbReference>
<dbReference type="PANTHER" id="PTHR30255:SF2">
    <property type="entry name" value="SINGLE-STRANDED-DNA-SPECIFIC EXONUCLEASE RECJ"/>
    <property type="match status" value="1"/>
</dbReference>
<dbReference type="GO" id="GO:0003676">
    <property type="term" value="F:nucleic acid binding"/>
    <property type="evidence" value="ECO:0007669"/>
    <property type="project" value="InterPro"/>
</dbReference>
<comment type="caution">
    <text evidence="4">The sequence shown here is derived from an EMBL/GenBank/DDBJ whole genome shotgun (WGS) entry which is preliminary data.</text>
</comment>
<evidence type="ECO:0000256" key="1">
    <source>
        <dbReference type="SAM" id="Coils"/>
    </source>
</evidence>
<dbReference type="PANTHER" id="PTHR30255">
    <property type="entry name" value="SINGLE-STRANDED-DNA-SPECIFIC EXONUCLEASE RECJ"/>
    <property type="match status" value="1"/>
</dbReference>
<keyword evidence="1" id="KW-0175">Coiled coil</keyword>
<gene>
    <name evidence="4" type="ORF">ENS15_01145</name>
</gene>
<organism evidence="4">
    <name type="scientific">candidate division WOR-3 bacterium</name>
    <dbReference type="NCBI Taxonomy" id="2052148"/>
    <lineage>
        <taxon>Bacteria</taxon>
        <taxon>Bacteria division WOR-3</taxon>
    </lineage>
</organism>
<evidence type="ECO:0000259" key="3">
    <source>
        <dbReference type="Pfam" id="PF02272"/>
    </source>
</evidence>
<name>A0A7C3J5G9_UNCW3</name>
<dbReference type="Pfam" id="PF01368">
    <property type="entry name" value="DHH"/>
    <property type="match status" value="1"/>
</dbReference>
<evidence type="ECO:0000313" key="4">
    <source>
        <dbReference type="EMBL" id="HFK23251.1"/>
    </source>
</evidence>
<evidence type="ECO:0008006" key="5">
    <source>
        <dbReference type="Google" id="ProtNLM"/>
    </source>
</evidence>
<feature type="domain" description="DHHA1" evidence="3">
    <location>
        <begin position="284"/>
        <end position="375"/>
    </location>
</feature>
<reference evidence="4" key="1">
    <citation type="journal article" date="2020" name="mSystems">
        <title>Genome- and Community-Level Interaction Insights into Carbon Utilization and Element Cycling Functions of Hydrothermarchaeota in Hydrothermal Sediment.</title>
        <authorList>
            <person name="Zhou Z."/>
            <person name="Liu Y."/>
            <person name="Xu W."/>
            <person name="Pan J."/>
            <person name="Luo Z.H."/>
            <person name="Li M."/>
        </authorList>
    </citation>
    <scope>NUCLEOTIDE SEQUENCE [LARGE SCALE GENOMIC DNA]</scope>
    <source>
        <strain evidence="4">SpSt-464</strain>
    </source>
</reference>
<dbReference type="AlphaFoldDB" id="A0A7C3J5G9"/>
<dbReference type="Gene3D" id="3.10.310.30">
    <property type="match status" value="1"/>
</dbReference>
<evidence type="ECO:0000259" key="2">
    <source>
        <dbReference type="Pfam" id="PF01368"/>
    </source>
</evidence>
<protein>
    <recommendedName>
        <fullName evidence="5">DDH domain-containing protein</fullName>
    </recommendedName>
</protein>
<dbReference type="InterPro" id="IPR038763">
    <property type="entry name" value="DHH_sf"/>
</dbReference>
<dbReference type="EMBL" id="DSTT01000001">
    <property type="protein sequence ID" value="HFK23251.1"/>
    <property type="molecule type" value="Genomic_DNA"/>
</dbReference>
<dbReference type="Pfam" id="PF02272">
    <property type="entry name" value="DHHA1"/>
    <property type="match status" value="1"/>
</dbReference>